<organism evidence="1 2">
    <name type="scientific">Onchocerca flexuosa</name>
    <dbReference type="NCBI Taxonomy" id="387005"/>
    <lineage>
        <taxon>Eukaryota</taxon>
        <taxon>Metazoa</taxon>
        <taxon>Ecdysozoa</taxon>
        <taxon>Nematoda</taxon>
        <taxon>Chromadorea</taxon>
        <taxon>Rhabditida</taxon>
        <taxon>Spirurina</taxon>
        <taxon>Spiruromorpha</taxon>
        <taxon>Filarioidea</taxon>
        <taxon>Onchocercidae</taxon>
        <taxon>Onchocerca</taxon>
    </lineage>
</organism>
<name>A0A238BJ78_9BILA</name>
<evidence type="ECO:0000313" key="2">
    <source>
        <dbReference type="Proteomes" id="UP000242913"/>
    </source>
</evidence>
<dbReference type="AlphaFoldDB" id="A0A238BJ78"/>
<dbReference type="Proteomes" id="UP000242913">
    <property type="component" value="Unassembled WGS sequence"/>
</dbReference>
<dbReference type="EMBL" id="KZ270819">
    <property type="protein sequence ID" value="OZC05547.1"/>
    <property type="molecule type" value="Genomic_DNA"/>
</dbReference>
<reference evidence="1 2" key="1">
    <citation type="submission" date="2015-12" db="EMBL/GenBank/DDBJ databases">
        <title>Draft genome of the nematode, Onchocerca flexuosa.</title>
        <authorList>
            <person name="Mitreva M."/>
        </authorList>
    </citation>
    <scope>NUCLEOTIDE SEQUENCE [LARGE SCALE GENOMIC DNA]</scope>
    <source>
        <strain evidence="1">Red Deer</strain>
    </source>
</reference>
<dbReference type="OrthoDB" id="5856413at2759"/>
<accession>A0A238BJ78</accession>
<protein>
    <submittedName>
        <fullName evidence="1">Uncharacterized protein</fullName>
    </submittedName>
</protein>
<feature type="non-terminal residue" evidence="1">
    <location>
        <position position="66"/>
    </location>
</feature>
<sequence>MLYISNFFCRRMRVISAVLITILAYEPFRRATFSLFTGKKWTTELMRFYETKTLQVYSIPNFELIM</sequence>
<gene>
    <name evidence="1" type="ORF">X798_07479</name>
</gene>
<evidence type="ECO:0000313" key="1">
    <source>
        <dbReference type="EMBL" id="OZC05547.1"/>
    </source>
</evidence>
<keyword evidence="2" id="KW-1185">Reference proteome</keyword>
<proteinExistence type="predicted"/>